<dbReference type="InterPro" id="IPR003688">
    <property type="entry name" value="TraG/VirD4"/>
</dbReference>
<keyword evidence="6 7" id="KW-0472">Membrane</keyword>
<keyword evidence="3" id="KW-1003">Cell membrane</keyword>
<evidence type="ECO:0000256" key="3">
    <source>
        <dbReference type="ARBA" id="ARBA00022475"/>
    </source>
</evidence>
<sequence length="763" mass="88675">MRNNRIGYVFGLAFFSIACWVLYVRIVFDDFFKSVFDQNVLTWLIHKTVNAFTLTEFKLKFVTLFAVACAFYFYKGYTEKKGNLVRQYWICGISLLFVLYPFENLRALPLPLGLAFCGLSLPLLLFSALQIKKILYSRKIDQDQFNLKNQSFMQEKELVETDTSLNFEHEFYFDGKKHTGAINLVEIFRSVWVYGVMGSGKSFSFFFPGIYQLMKKDFSLAIYDFKFPQVSTATYNFYKHLQPNTSFYQICLTDMRYSHRCNPIEPKYIPTSTEIQNVTSTILKNLSDQDKENPFFAGSAESILSALIAISKKMQYKYDVPVCSIPHVIVLASVKIKYLIPILLANKDTLVQITSLRDAFDGGAAEEQLTGQTSTLQQKLKDLFNKDFFYIASGKSDFSLDLNDPYDKKILTLGGDEDKADVIAPYTSLYFEIISKRVNRDGRHKFMMVIDEFAQMYFKGCHKYIETGRERKCGLFALMQGVTQLYKKYPQREAEALIDIQGTVITGQAGQKTAELVSRKMGKTNQKRSSITETSENISVNHSFYESDLVPPSRIANFSPGDFAGVVADRFQNKIEQKRFLGQVLEHTESTSISKKHKLPQIYSFDSPKTQSVYEEHWNEMIHIDFFETYKTAILANSFDSLTEDARFYMKYLQLDGDFFTSEHRHIRNKMNPELHEKLRSDDPDYKTFNLDMYLSEFFSARLKKIILDNEKDMFLDKHLDSIYKEVEDWVIKEYQNVTGKYPEDDLFTLDNLKEQDKDHIYF</sequence>
<evidence type="ECO:0000256" key="7">
    <source>
        <dbReference type="SAM" id="Phobius"/>
    </source>
</evidence>
<comment type="caution">
    <text evidence="8">The sequence shown here is derived from an EMBL/GenBank/DDBJ whole genome shotgun (WGS) entry which is preliminary data.</text>
</comment>
<keyword evidence="4 7" id="KW-0812">Transmembrane</keyword>
<evidence type="ECO:0000256" key="1">
    <source>
        <dbReference type="ARBA" id="ARBA00004651"/>
    </source>
</evidence>
<dbReference type="AlphaFoldDB" id="A0A937A125"/>
<dbReference type="Proteomes" id="UP000651057">
    <property type="component" value="Unassembled WGS sequence"/>
</dbReference>
<gene>
    <name evidence="8" type="ORF">JJQ60_21215</name>
</gene>
<dbReference type="PROSITE" id="PS51257">
    <property type="entry name" value="PROKAR_LIPOPROTEIN"/>
    <property type="match status" value="1"/>
</dbReference>
<dbReference type="EMBL" id="JAERQJ010000017">
    <property type="protein sequence ID" value="MBL0686061.1"/>
    <property type="molecule type" value="Genomic_DNA"/>
</dbReference>
<evidence type="ECO:0000256" key="4">
    <source>
        <dbReference type="ARBA" id="ARBA00022692"/>
    </source>
</evidence>
<feature type="transmembrane region" description="Helical" evidence="7">
    <location>
        <begin position="57"/>
        <end position="74"/>
    </location>
</feature>
<feature type="transmembrane region" description="Helical" evidence="7">
    <location>
        <begin position="86"/>
        <end position="102"/>
    </location>
</feature>
<dbReference type="PANTHER" id="PTHR37937">
    <property type="entry name" value="CONJUGATIVE TRANSFER: DNA TRANSPORT"/>
    <property type="match status" value="1"/>
</dbReference>
<evidence type="ECO:0000256" key="6">
    <source>
        <dbReference type="ARBA" id="ARBA00023136"/>
    </source>
</evidence>
<proteinExistence type="inferred from homology"/>
<feature type="transmembrane region" description="Helical" evidence="7">
    <location>
        <begin position="7"/>
        <end position="28"/>
    </location>
</feature>
<dbReference type="PANTHER" id="PTHR37937:SF1">
    <property type="entry name" value="CONJUGATIVE TRANSFER: DNA TRANSPORT"/>
    <property type="match status" value="1"/>
</dbReference>
<keyword evidence="9" id="KW-1185">Reference proteome</keyword>
<dbReference type="GO" id="GO:0005886">
    <property type="term" value="C:plasma membrane"/>
    <property type="evidence" value="ECO:0007669"/>
    <property type="project" value="UniProtKB-SubCell"/>
</dbReference>
<dbReference type="InterPro" id="IPR027417">
    <property type="entry name" value="P-loop_NTPase"/>
</dbReference>
<dbReference type="InterPro" id="IPR051539">
    <property type="entry name" value="T4SS-coupling_protein"/>
</dbReference>
<dbReference type="RefSeq" id="WP_201924599.1">
    <property type="nucleotide sequence ID" value="NZ_BAABAX010000013.1"/>
</dbReference>
<protein>
    <submittedName>
        <fullName evidence="8">Type IV secretory system conjugative DNA transfer family protein</fullName>
    </submittedName>
</protein>
<comment type="subcellular location">
    <subcellularLocation>
        <location evidence="1">Cell membrane</location>
        <topology evidence="1">Multi-pass membrane protein</topology>
    </subcellularLocation>
</comment>
<keyword evidence="5 7" id="KW-1133">Transmembrane helix</keyword>
<organism evidence="8 9">
    <name type="scientific">Aquimarina mytili</name>
    <dbReference type="NCBI Taxonomy" id="874423"/>
    <lineage>
        <taxon>Bacteria</taxon>
        <taxon>Pseudomonadati</taxon>
        <taxon>Bacteroidota</taxon>
        <taxon>Flavobacteriia</taxon>
        <taxon>Flavobacteriales</taxon>
        <taxon>Flavobacteriaceae</taxon>
        <taxon>Aquimarina</taxon>
    </lineage>
</organism>
<feature type="transmembrane region" description="Helical" evidence="7">
    <location>
        <begin position="108"/>
        <end position="129"/>
    </location>
</feature>
<reference evidence="8" key="1">
    <citation type="submission" date="2021-01" db="EMBL/GenBank/DDBJ databases">
        <authorList>
            <person name="Zhong Y.L."/>
        </authorList>
    </citation>
    <scope>NUCLEOTIDE SEQUENCE</scope>
    <source>
        <strain evidence="8">KCTC 23302</strain>
    </source>
</reference>
<dbReference type="Pfam" id="PF02534">
    <property type="entry name" value="T4SS-DNA_transf"/>
    <property type="match status" value="1"/>
</dbReference>
<name>A0A937A125_9FLAO</name>
<comment type="similarity">
    <text evidence="2">Belongs to the VirD4/TraG family.</text>
</comment>
<evidence type="ECO:0000313" key="8">
    <source>
        <dbReference type="EMBL" id="MBL0686061.1"/>
    </source>
</evidence>
<dbReference type="Gene3D" id="3.40.50.300">
    <property type="entry name" value="P-loop containing nucleotide triphosphate hydrolases"/>
    <property type="match status" value="1"/>
</dbReference>
<evidence type="ECO:0000313" key="9">
    <source>
        <dbReference type="Proteomes" id="UP000651057"/>
    </source>
</evidence>
<evidence type="ECO:0000256" key="5">
    <source>
        <dbReference type="ARBA" id="ARBA00022989"/>
    </source>
</evidence>
<accession>A0A937A125</accession>
<evidence type="ECO:0000256" key="2">
    <source>
        <dbReference type="ARBA" id="ARBA00008806"/>
    </source>
</evidence>
<dbReference type="SUPFAM" id="SSF52540">
    <property type="entry name" value="P-loop containing nucleoside triphosphate hydrolases"/>
    <property type="match status" value="1"/>
</dbReference>
<dbReference type="CDD" id="cd01127">
    <property type="entry name" value="TrwB_TraG_TraD_VirD4"/>
    <property type="match status" value="1"/>
</dbReference>